<protein>
    <recommendedName>
        <fullName evidence="3">KxDL domain-containing protein</fullName>
    </recommendedName>
</protein>
<organism evidence="4 5">
    <name type="scientific">Biomphalaria glabrata</name>
    <name type="common">Bloodfluke planorb</name>
    <name type="synonym">Freshwater snail</name>
    <dbReference type="NCBI Taxonomy" id="6526"/>
    <lineage>
        <taxon>Eukaryota</taxon>
        <taxon>Metazoa</taxon>
        <taxon>Spiralia</taxon>
        <taxon>Lophotrochozoa</taxon>
        <taxon>Mollusca</taxon>
        <taxon>Gastropoda</taxon>
        <taxon>Heterobranchia</taxon>
        <taxon>Euthyneura</taxon>
        <taxon>Panpulmonata</taxon>
        <taxon>Hygrophila</taxon>
        <taxon>Lymnaeoidea</taxon>
        <taxon>Planorbidae</taxon>
        <taxon>Biomphalaria</taxon>
    </lineage>
</organism>
<dbReference type="Pfam" id="PF10241">
    <property type="entry name" value="KxDL"/>
    <property type="match status" value="1"/>
</dbReference>
<name>A0A2C9LKR7_BIOGL</name>
<feature type="region of interest" description="Disordered" evidence="2">
    <location>
        <begin position="118"/>
        <end position="153"/>
    </location>
</feature>
<dbReference type="VEuPathDB" id="VectorBase:BGLB032301"/>
<dbReference type="EnsemblMetazoa" id="BGLB032301-RA">
    <property type="protein sequence ID" value="BGLB032301-PA"/>
    <property type="gene ID" value="BGLB032301"/>
</dbReference>
<dbReference type="RefSeq" id="XP_013089876.2">
    <property type="nucleotide sequence ID" value="XM_013234422.2"/>
</dbReference>
<reference evidence="4" key="1">
    <citation type="submission" date="2020-05" db="UniProtKB">
        <authorList>
            <consortium name="EnsemblMetazoa"/>
        </authorList>
    </citation>
    <scope>IDENTIFICATION</scope>
    <source>
        <strain evidence="4">BB02</strain>
    </source>
</reference>
<dbReference type="PANTHER" id="PTHR13511:SF0">
    <property type="entry name" value="KXDL MOTIF-CONTAINING PROTEIN 1"/>
    <property type="match status" value="1"/>
</dbReference>
<gene>
    <name evidence="4" type="primary">106073778</name>
</gene>
<dbReference type="Proteomes" id="UP000076420">
    <property type="component" value="Unassembled WGS sequence"/>
</dbReference>
<evidence type="ECO:0000259" key="3">
    <source>
        <dbReference type="Pfam" id="PF10241"/>
    </source>
</evidence>
<accession>A0A2C9LKR7</accession>
<dbReference type="AlphaFoldDB" id="A0A2C9LKR7"/>
<dbReference type="GO" id="GO:0099078">
    <property type="term" value="C:BORC complex"/>
    <property type="evidence" value="ECO:0007669"/>
    <property type="project" value="TreeGrafter"/>
</dbReference>
<dbReference type="InterPro" id="IPR039843">
    <property type="entry name" value="KXD1-like"/>
</dbReference>
<dbReference type="KEGG" id="bgt:106073778"/>
<dbReference type="PANTHER" id="PTHR13511">
    <property type="entry name" value="KXDL MOTIF-CONTAINING PROTEIN 1"/>
    <property type="match status" value="1"/>
</dbReference>
<evidence type="ECO:0000256" key="1">
    <source>
        <dbReference type="ARBA" id="ARBA00005913"/>
    </source>
</evidence>
<dbReference type="STRING" id="6526.A0A2C9LKR7"/>
<dbReference type="VEuPathDB" id="VectorBase:BGLAX_052727"/>
<feature type="compositionally biased region" description="Acidic residues" evidence="2">
    <location>
        <begin position="118"/>
        <end position="130"/>
    </location>
</feature>
<proteinExistence type="inferred from homology"/>
<dbReference type="InterPro" id="IPR019371">
    <property type="entry name" value="KxDL_dom"/>
</dbReference>
<dbReference type="EnsemblMetazoa" id="BGLB032301-RB">
    <property type="protein sequence ID" value="BGLB032301-PB"/>
    <property type="gene ID" value="BGLB032301"/>
</dbReference>
<evidence type="ECO:0000313" key="5">
    <source>
        <dbReference type="Proteomes" id="UP000076420"/>
    </source>
</evidence>
<sequence>MDTINSLTESMVHDDASMLASSLIEQVNTEDIASMVYIQRDMLARFEKTNEMLINFNMLSLSRYEATLKQFHKHTGLLSDMKKDLDTVFKRIRLLKQRLEKTYPEAFSACSSVYNIVAEDEGDDTDDNGESEQRADNCYPPDSKPSVTVTSPR</sequence>
<evidence type="ECO:0000256" key="2">
    <source>
        <dbReference type="SAM" id="MobiDB-lite"/>
    </source>
</evidence>
<dbReference type="GO" id="GO:0032418">
    <property type="term" value="P:lysosome localization"/>
    <property type="evidence" value="ECO:0007669"/>
    <property type="project" value="TreeGrafter"/>
</dbReference>
<comment type="similarity">
    <text evidence="1">Belongs to the KXD1 family.</text>
</comment>
<evidence type="ECO:0000313" key="4">
    <source>
        <dbReference type="EnsemblMetazoa" id="BGLB032301-PA"/>
    </source>
</evidence>
<feature type="domain" description="KxDL" evidence="3">
    <location>
        <begin position="23"/>
        <end position="107"/>
    </location>
</feature>
<dbReference type="OrthoDB" id="10258877at2759"/>
<dbReference type="RefSeq" id="XP_013089877.2">
    <property type="nucleotide sequence ID" value="XM_013234423.2"/>
</dbReference>